<dbReference type="Proteomes" id="UP000694421">
    <property type="component" value="Unplaced"/>
</dbReference>
<feature type="region of interest" description="Disordered" evidence="8">
    <location>
        <begin position="90"/>
        <end position="142"/>
    </location>
</feature>
<proteinExistence type="inferred from homology"/>
<dbReference type="Ensembl" id="ENSSMRT00000011306.1">
    <property type="protein sequence ID" value="ENSSMRP00000009697.1"/>
    <property type="gene ID" value="ENSSMRG00000007720.1"/>
</dbReference>
<dbReference type="PANTHER" id="PTHR21541:SF3">
    <property type="entry name" value="STRUCTURE-SPECIFIC ENDONUCLEASE SUBUNIT SLX4"/>
    <property type="match status" value="1"/>
</dbReference>
<evidence type="ECO:0000313" key="10">
    <source>
        <dbReference type="Proteomes" id="UP000694421"/>
    </source>
</evidence>
<organism evidence="9 10">
    <name type="scientific">Salvator merianae</name>
    <name type="common">Argentine black and white tegu</name>
    <name type="synonym">Tupinambis merianae</name>
    <dbReference type="NCBI Taxonomy" id="96440"/>
    <lineage>
        <taxon>Eukaryota</taxon>
        <taxon>Metazoa</taxon>
        <taxon>Chordata</taxon>
        <taxon>Craniata</taxon>
        <taxon>Vertebrata</taxon>
        <taxon>Euteleostomi</taxon>
        <taxon>Lepidosauria</taxon>
        <taxon>Squamata</taxon>
        <taxon>Bifurcata</taxon>
        <taxon>Unidentata</taxon>
        <taxon>Episquamata</taxon>
        <taxon>Laterata</taxon>
        <taxon>Teiioidea</taxon>
        <taxon>Teiidae</taxon>
        <taxon>Salvator</taxon>
    </lineage>
</organism>
<evidence type="ECO:0000256" key="2">
    <source>
        <dbReference type="ARBA" id="ARBA00006661"/>
    </source>
</evidence>
<keyword evidence="3" id="KW-0227">DNA damage</keyword>
<keyword evidence="6" id="KW-0539">Nucleus</keyword>
<evidence type="ECO:0000256" key="6">
    <source>
        <dbReference type="ARBA" id="ARBA00023242"/>
    </source>
</evidence>
<dbReference type="GO" id="GO:0006260">
    <property type="term" value="P:DNA replication"/>
    <property type="evidence" value="ECO:0007669"/>
    <property type="project" value="InterPro"/>
</dbReference>
<reference evidence="9" key="2">
    <citation type="submission" date="2025-09" db="UniProtKB">
        <authorList>
            <consortium name="Ensembl"/>
        </authorList>
    </citation>
    <scope>IDENTIFICATION</scope>
</reference>
<dbReference type="GO" id="GO:0006281">
    <property type="term" value="P:DNA repair"/>
    <property type="evidence" value="ECO:0007669"/>
    <property type="project" value="UniProtKB-KW"/>
</dbReference>
<dbReference type="GeneTree" id="ENSGT00390000014091"/>
<keyword evidence="5" id="KW-0234">DNA repair</keyword>
<comment type="subcellular location">
    <subcellularLocation>
        <location evidence="1">Nucleus</location>
    </subcellularLocation>
</comment>
<keyword evidence="4" id="KW-0233">DNA recombination</keyword>
<comment type="similarity">
    <text evidence="2">Belongs to the SLX4 family.</text>
</comment>
<feature type="compositionally biased region" description="Acidic residues" evidence="8">
    <location>
        <begin position="129"/>
        <end position="138"/>
    </location>
</feature>
<evidence type="ECO:0000313" key="9">
    <source>
        <dbReference type="Ensembl" id="ENSSMRP00000009697.1"/>
    </source>
</evidence>
<dbReference type="GO" id="GO:0033557">
    <property type="term" value="C:Slx1-Slx4 complex"/>
    <property type="evidence" value="ECO:0007669"/>
    <property type="project" value="InterPro"/>
</dbReference>
<dbReference type="GO" id="GO:0000712">
    <property type="term" value="P:resolution of meiotic recombination intermediates"/>
    <property type="evidence" value="ECO:0007669"/>
    <property type="project" value="TreeGrafter"/>
</dbReference>
<evidence type="ECO:0000256" key="1">
    <source>
        <dbReference type="ARBA" id="ARBA00004123"/>
    </source>
</evidence>
<evidence type="ECO:0000256" key="5">
    <source>
        <dbReference type="ARBA" id="ARBA00023204"/>
    </source>
</evidence>
<sequence length="228" mass="24991">MVLSQPFTADLVCQAKEMASPQTPMPCYSTMETPKLKKELSRFGVRALPKWQMVLKLKEIFQYTHQRSSSPATRRPELAAATPQKVATLFPAGVPGAGGNDGLNASQESTGSSAAGSDASVESLSMLTEGEEEEEEDISGSQAAACEASKLEALRLYIYSKPALCRQILLYQPIELAGLQAELKQNGIRIALGKLLDFLDAHCITFTTAEARKEKLLRRPKKKGRRRY</sequence>
<reference evidence="9" key="1">
    <citation type="submission" date="2025-08" db="UniProtKB">
        <authorList>
            <consortium name="Ensembl"/>
        </authorList>
    </citation>
    <scope>IDENTIFICATION</scope>
</reference>
<dbReference type="InterPro" id="IPR018574">
    <property type="entry name" value="Structure-sp_endonuc_su_Slx4"/>
</dbReference>
<dbReference type="AlphaFoldDB" id="A0A8D0BK31"/>
<dbReference type="Pfam" id="PF09494">
    <property type="entry name" value="Slx4"/>
    <property type="match status" value="1"/>
</dbReference>
<dbReference type="PANTHER" id="PTHR21541">
    <property type="entry name" value="BTB POZ DOMAIN CONTAINING 12"/>
    <property type="match status" value="1"/>
</dbReference>
<dbReference type="CDD" id="cd22999">
    <property type="entry name" value="SAP_SLX4"/>
    <property type="match status" value="1"/>
</dbReference>
<feature type="compositionally biased region" description="Low complexity" evidence="8">
    <location>
        <begin position="108"/>
        <end position="123"/>
    </location>
</feature>
<protein>
    <recommendedName>
        <fullName evidence="7">Structure-specific endonuclease subunit SLX4</fullName>
    </recommendedName>
</protein>
<evidence type="ECO:0000256" key="3">
    <source>
        <dbReference type="ARBA" id="ARBA00022763"/>
    </source>
</evidence>
<evidence type="ECO:0000256" key="7">
    <source>
        <dbReference type="ARBA" id="ARBA00029496"/>
    </source>
</evidence>
<name>A0A8D0BK31_SALMN</name>
<evidence type="ECO:0000256" key="4">
    <source>
        <dbReference type="ARBA" id="ARBA00023172"/>
    </source>
</evidence>
<evidence type="ECO:0000256" key="8">
    <source>
        <dbReference type="SAM" id="MobiDB-lite"/>
    </source>
</evidence>
<accession>A0A8D0BK31</accession>
<keyword evidence="10" id="KW-1185">Reference proteome</keyword>